<dbReference type="AlphaFoldDB" id="A0A0K0FDD6"/>
<dbReference type="STRING" id="75913.A0A0K0FDD6"/>
<proteinExistence type="predicted"/>
<keyword evidence="1" id="KW-1185">Reference proteome</keyword>
<sequence length="123" mass="14491">MKRRFITTQKKTETINLAKKVRNSQTARRLGVHESHIRYWRKQESELLTCKKGSRSLIVAKVKCLEIKIKLVESILDCGQRGIAVNRVKIRIQARKLTMKHQIYEFKAGSFWGNRFVKKMFCP</sequence>
<reference evidence="2" key="2">
    <citation type="submission" date="2015-08" db="UniProtKB">
        <authorList>
            <consortium name="WormBaseParasite"/>
        </authorList>
    </citation>
    <scope>IDENTIFICATION</scope>
</reference>
<protein>
    <submittedName>
        <fullName evidence="2">HTH psq-type domain-containing protein</fullName>
    </submittedName>
</protein>
<name>A0A0K0FDD6_STRVS</name>
<dbReference type="Proteomes" id="UP000035680">
    <property type="component" value="Unassembled WGS sequence"/>
</dbReference>
<dbReference type="WBParaSite" id="SVE_0685700.1">
    <property type="protein sequence ID" value="SVE_0685700.1"/>
    <property type="gene ID" value="SVE_0685700"/>
</dbReference>
<organism evidence="1 2">
    <name type="scientific">Strongyloides venezuelensis</name>
    <name type="common">Threadworm</name>
    <dbReference type="NCBI Taxonomy" id="75913"/>
    <lineage>
        <taxon>Eukaryota</taxon>
        <taxon>Metazoa</taxon>
        <taxon>Ecdysozoa</taxon>
        <taxon>Nematoda</taxon>
        <taxon>Chromadorea</taxon>
        <taxon>Rhabditida</taxon>
        <taxon>Tylenchina</taxon>
        <taxon>Panagrolaimomorpha</taxon>
        <taxon>Strongyloidoidea</taxon>
        <taxon>Strongyloididae</taxon>
        <taxon>Strongyloides</taxon>
    </lineage>
</organism>
<reference evidence="1" key="1">
    <citation type="submission" date="2014-07" db="EMBL/GenBank/DDBJ databases">
        <authorList>
            <person name="Martin A.A"/>
            <person name="De Silva N."/>
        </authorList>
    </citation>
    <scope>NUCLEOTIDE SEQUENCE</scope>
</reference>
<evidence type="ECO:0000313" key="2">
    <source>
        <dbReference type="WBParaSite" id="SVE_0685700.1"/>
    </source>
</evidence>
<evidence type="ECO:0000313" key="1">
    <source>
        <dbReference type="Proteomes" id="UP000035680"/>
    </source>
</evidence>
<accession>A0A0K0FDD6</accession>